<dbReference type="KEGG" id="npy:NPRO_04370"/>
<accession>A0A809RSZ6</accession>
<name>A0A809RSZ6_9BACT</name>
<keyword evidence="1" id="KW-1133">Transmembrane helix</keyword>
<evidence type="ECO:0008006" key="4">
    <source>
        <dbReference type="Google" id="ProtNLM"/>
    </source>
</evidence>
<evidence type="ECO:0000256" key="1">
    <source>
        <dbReference type="SAM" id="Phobius"/>
    </source>
</evidence>
<sequence>MASPWNSIAAFTVIWGTRNATAQVTLMFVLPISGKWLAWLSAGLVFFSMPQAPQLAPFAAAPLILAYLYAANRLPSWGATGPKKASTGRGKVYGEPYFEEVKRREKEREERERLKKLFESSLDDDADKRS</sequence>
<organism evidence="2 3">
    <name type="scientific">Candidatus Nitrosymbiomonas proteolyticus</name>
    <dbReference type="NCBI Taxonomy" id="2608984"/>
    <lineage>
        <taxon>Bacteria</taxon>
        <taxon>Bacillati</taxon>
        <taxon>Armatimonadota</taxon>
        <taxon>Armatimonadota incertae sedis</taxon>
        <taxon>Candidatus Nitrosymbiomonas</taxon>
    </lineage>
</organism>
<reference evidence="2" key="1">
    <citation type="journal article" name="DNA Res.">
        <title>The physiological potential of anammox bacteria as revealed by their core genome structure.</title>
        <authorList>
            <person name="Okubo T."/>
            <person name="Toyoda A."/>
            <person name="Fukuhara K."/>
            <person name="Uchiyama I."/>
            <person name="Harigaya Y."/>
            <person name="Kuroiwa M."/>
            <person name="Suzuki T."/>
            <person name="Murakami Y."/>
            <person name="Suwa Y."/>
            <person name="Takami H."/>
        </authorList>
    </citation>
    <scope>NUCLEOTIDE SEQUENCE</scope>
    <source>
        <strain evidence="2">317325-2</strain>
    </source>
</reference>
<keyword evidence="1" id="KW-0812">Transmembrane</keyword>
<protein>
    <recommendedName>
        <fullName evidence="4">Transmembrane protein</fullName>
    </recommendedName>
</protein>
<evidence type="ECO:0000313" key="3">
    <source>
        <dbReference type="Proteomes" id="UP000662873"/>
    </source>
</evidence>
<keyword evidence="1" id="KW-0472">Membrane</keyword>
<dbReference type="Proteomes" id="UP000662873">
    <property type="component" value="Chromosome"/>
</dbReference>
<proteinExistence type="predicted"/>
<dbReference type="EMBL" id="AP021858">
    <property type="protein sequence ID" value="BBO22842.1"/>
    <property type="molecule type" value="Genomic_DNA"/>
</dbReference>
<feature type="transmembrane region" description="Helical" evidence="1">
    <location>
        <begin position="24"/>
        <end position="49"/>
    </location>
</feature>
<feature type="transmembrane region" description="Helical" evidence="1">
    <location>
        <begin position="55"/>
        <end position="74"/>
    </location>
</feature>
<evidence type="ECO:0000313" key="2">
    <source>
        <dbReference type="EMBL" id="BBO22842.1"/>
    </source>
</evidence>
<gene>
    <name evidence="2" type="ORF">NPRO_04370</name>
</gene>
<dbReference type="AlphaFoldDB" id="A0A809RSZ6"/>